<sequence>MNKYSQFKQCEGMTKNLMHHGWYSAISLSRILFLLADMPFPRCLVCGSSVNDAGVDHVHRFPRNEQKSKIWQDAMGIKYIPGVSLKNYSICSHHFTMCSYLNRVTGKLCANAVPTLLPASSVGHQSPSEQTLETPSTPPRSIFRGIKGLSAADTTPRKQHLMNLVKSKEAHLRKLKKLCRKKTGDIKSLTNIGDSTVVRNVFRGMSSVITDFLISQLRCAKKSPRGRRWTTQDKVLALALFKKSPKCYRLLRKIVALPSKNILLAMLLYLLVWKPVTKYDSI</sequence>
<keyword evidence="7" id="KW-0472">Membrane</keyword>
<evidence type="ECO:0000256" key="2">
    <source>
        <dbReference type="ARBA" id="ARBA00022771"/>
    </source>
</evidence>
<dbReference type="AlphaFoldDB" id="A0AAV8VJ51"/>
<evidence type="ECO:0000313" key="9">
    <source>
        <dbReference type="EMBL" id="KAJ8914387.1"/>
    </source>
</evidence>
<evidence type="ECO:0000256" key="1">
    <source>
        <dbReference type="ARBA" id="ARBA00022723"/>
    </source>
</evidence>
<feature type="compositionally biased region" description="Polar residues" evidence="6">
    <location>
        <begin position="122"/>
        <end position="135"/>
    </location>
</feature>
<dbReference type="SMART" id="SM00692">
    <property type="entry name" value="DM3"/>
    <property type="match status" value="1"/>
</dbReference>
<evidence type="ECO:0000256" key="5">
    <source>
        <dbReference type="PROSITE-ProRule" id="PRU00309"/>
    </source>
</evidence>
<evidence type="ECO:0000256" key="3">
    <source>
        <dbReference type="ARBA" id="ARBA00022833"/>
    </source>
</evidence>
<feature type="domain" description="THAP-type" evidence="8">
    <location>
        <begin position="38"/>
        <end position="117"/>
    </location>
</feature>
<dbReference type="PANTHER" id="PTHR46600">
    <property type="entry name" value="THAP DOMAIN-CONTAINING"/>
    <property type="match status" value="1"/>
</dbReference>
<gene>
    <name evidence="9" type="ORF">NQ315_017477</name>
</gene>
<keyword evidence="7" id="KW-1133">Transmembrane helix</keyword>
<evidence type="ECO:0000256" key="6">
    <source>
        <dbReference type="SAM" id="MobiDB-lite"/>
    </source>
</evidence>
<dbReference type="InterPro" id="IPR026516">
    <property type="entry name" value="THAP1/10"/>
</dbReference>
<evidence type="ECO:0000313" key="10">
    <source>
        <dbReference type="Proteomes" id="UP001159042"/>
    </source>
</evidence>
<keyword evidence="4 5" id="KW-0238">DNA-binding</keyword>
<evidence type="ECO:0000259" key="8">
    <source>
        <dbReference type="PROSITE" id="PS50950"/>
    </source>
</evidence>
<organism evidence="9 10">
    <name type="scientific">Exocentrus adspersus</name>
    <dbReference type="NCBI Taxonomy" id="1586481"/>
    <lineage>
        <taxon>Eukaryota</taxon>
        <taxon>Metazoa</taxon>
        <taxon>Ecdysozoa</taxon>
        <taxon>Arthropoda</taxon>
        <taxon>Hexapoda</taxon>
        <taxon>Insecta</taxon>
        <taxon>Pterygota</taxon>
        <taxon>Neoptera</taxon>
        <taxon>Endopterygota</taxon>
        <taxon>Coleoptera</taxon>
        <taxon>Polyphaga</taxon>
        <taxon>Cucujiformia</taxon>
        <taxon>Chrysomeloidea</taxon>
        <taxon>Cerambycidae</taxon>
        <taxon>Lamiinae</taxon>
        <taxon>Acanthocinini</taxon>
        <taxon>Exocentrus</taxon>
    </lineage>
</organism>
<keyword evidence="1" id="KW-0479">Metal-binding</keyword>
<keyword evidence="3" id="KW-0862">Zinc</keyword>
<dbReference type="SUPFAM" id="SSF57716">
    <property type="entry name" value="Glucocorticoid receptor-like (DNA-binding domain)"/>
    <property type="match status" value="1"/>
</dbReference>
<feature type="region of interest" description="Disordered" evidence="6">
    <location>
        <begin position="120"/>
        <end position="143"/>
    </location>
</feature>
<dbReference type="PANTHER" id="PTHR46600:SF11">
    <property type="entry name" value="THAP DOMAIN-CONTAINING PROTEIN 10"/>
    <property type="match status" value="1"/>
</dbReference>
<name>A0AAV8VJ51_9CUCU</name>
<dbReference type="InterPro" id="IPR038441">
    <property type="entry name" value="THAP_Znf_sf"/>
</dbReference>
<dbReference type="GO" id="GO:0043565">
    <property type="term" value="F:sequence-specific DNA binding"/>
    <property type="evidence" value="ECO:0007669"/>
    <property type="project" value="InterPro"/>
</dbReference>
<keyword evidence="10" id="KW-1185">Reference proteome</keyword>
<evidence type="ECO:0000256" key="4">
    <source>
        <dbReference type="ARBA" id="ARBA00023125"/>
    </source>
</evidence>
<dbReference type="SMART" id="SM00980">
    <property type="entry name" value="THAP"/>
    <property type="match status" value="1"/>
</dbReference>
<protein>
    <recommendedName>
        <fullName evidence="8">THAP-type domain-containing protein</fullName>
    </recommendedName>
</protein>
<keyword evidence="7" id="KW-0812">Transmembrane</keyword>
<evidence type="ECO:0000256" key="7">
    <source>
        <dbReference type="SAM" id="Phobius"/>
    </source>
</evidence>
<proteinExistence type="predicted"/>
<dbReference type="PROSITE" id="PS50950">
    <property type="entry name" value="ZF_THAP"/>
    <property type="match status" value="1"/>
</dbReference>
<dbReference type="Proteomes" id="UP001159042">
    <property type="component" value="Unassembled WGS sequence"/>
</dbReference>
<feature type="transmembrane region" description="Helical" evidence="7">
    <location>
        <begin position="250"/>
        <end position="272"/>
    </location>
</feature>
<dbReference type="InterPro" id="IPR006612">
    <property type="entry name" value="THAP_Znf"/>
</dbReference>
<accession>A0AAV8VJ51</accession>
<reference evidence="9 10" key="1">
    <citation type="journal article" date="2023" name="Insect Mol. Biol.">
        <title>Genome sequencing provides insights into the evolution of gene families encoding plant cell wall-degrading enzymes in longhorned beetles.</title>
        <authorList>
            <person name="Shin N.R."/>
            <person name="Okamura Y."/>
            <person name="Kirsch R."/>
            <person name="Pauchet Y."/>
        </authorList>
    </citation>
    <scope>NUCLEOTIDE SEQUENCE [LARGE SCALE GENOMIC DNA]</scope>
    <source>
        <strain evidence="9">EAD_L_NR</strain>
    </source>
</reference>
<dbReference type="GO" id="GO:0008270">
    <property type="term" value="F:zinc ion binding"/>
    <property type="evidence" value="ECO:0007669"/>
    <property type="project" value="UniProtKB-KW"/>
</dbReference>
<dbReference type="Gene3D" id="6.20.210.20">
    <property type="entry name" value="THAP domain"/>
    <property type="match status" value="1"/>
</dbReference>
<keyword evidence="2 5" id="KW-0863">Zinc-finger</keyword>
<dbReference type="EMBL" id="JANEYG010000073">
    <property type="protein sequence ID" value="KAJ8914387.1"/>
    <property type="molecule type" value="Genomic_DNA"/>
</dbReference>
<comment type="caution">
    <text evidence="9">The sequence shown here is derived from an EMBL/GenBank/DDBJ whole genome shotgun (WGS) entry which is preliminary data.</text>
</comment>
<dbReference type="Pfam" id="PF05485">
    <property type="entry name" value="THAP"/>
    <property type="match status" value="1"/>
</dbReference>